<accession>A0ABV7E5S9</accession>
<dbReference type="PRINTS" id="PR00039">
    <property type="entry name" value="HTHLYSR"/>
</dbReference>
<dbReference type="Pfam" id="PF03466">
    <property type="entry name" value="LysR_substrate"/>
    <property type="match status" value="1"/>
</dbReference>
<reference evidence="7" key="1">
    <citation type="journal article" date="2019" name="Int. J. Syst. Evol. Microbiol.">
        <title>The Global Catalogue of Microorganisms (GCM) 10K type strain sequencing project: providing services to taxonomists for standard genome sequencing and annotation.</title>
        <authorList>
            <consortium name="The Broad Institute Genomics Platform"/>
            <consortium name="The Broad Institute Genome Sequencing Center for Infectious Disease"/>
            <person name="Wu L."/>
            <person name="Ma J."/>
        </authorList>
    </citation>
    <scope>NUCLEOTIDE SEQUENCE [LARGE SCALE GENOMIC DNA]</scope>
    <source>
        <strain evidence="7">KCTC 52607</strain>
    </source>
</reference>
<dbReference type="InterPro" id="IPR036388">
    <property type="entry name" value="WH-like_DNA-bd_sf"/>
</dbReference>
<proteinExistence type="inferred from homology"/>
<evidence type="ECO:0000256" key="2">
    <source>
        <dbReference type="ARBA" id="ARBA00023015"/>
    </source>
</evidence>
<evidence type="ECO:0000259" key="5">
    <source>
        <dbReference type="PROSITE" id="PS50931"/>
    </source>
</evidence>
<dbReference type="RefSeq" id="WP_336926752.1">
    <property type="nucleotide sequence ID" value="NZ_JBANRO010000009.1"/>
</dbReference>
<dbReference type="CDD" id="cd08411">
    <property type="entry name" value="PBP2_OxyR"/>
    <property type="match status" value="1"/>
</dbReference>
<keyword evidence="3" id="KW-0238">DNA-binding</keyword>
<comment type="caution">
    <text evidence="6">The sequence shown here is derived from an EMBL/GenBank/DDBJ whole genome shotgun (WGS) entry which is preliminary data.</text>
</comment>
<dbReference type="InterPro" id="IPR005119">
    <property type="entry name" value="LysR_subst-bd"/>
</dbReference>
<dbReference type="PANTHER" id="PTHR30346">
    <property type="entry name" value="TRANSCRIPTIONAL DUAL REGULATOR HCAR-RELATED"/>
    <property type="match status" value="1"/>
</dbReference>
<comment type="similarity">
    <text evidence="1">Belongs to the LysR transcriptional regulatory family.</text>
</comment>
<dbReference type="EMBL" id="JBHRST010000010">
    <property type="protein sequence ID" value="MFC3097893.1"/>
    <property type="molecule type" value="Genomic_DNA"/>
</dbReference>
<evidence type="ECO:0000256" key="3">
    <source>
        <dbReference type="ARBA" id="ARBA00023125"/>
    </source>
</evidence>
<keyword evidence="7" id="KW-1185">Reference proteome</keyword>
<evidence type="ECO:0000313" key="6">
    <source>
        <dbReference type="EMBL" id="MFC3097893.1"/>
    </source>
</evidence>
<dbReference type="SUPFAM" id="SSF53850">
    <property type="entry name" value="Periplasmic binding protein-like II"/>
    <property type="match status" value="1"/>
</dbReference>
<gene>
    <name evidence="6" type="ORF">ACFODU_08790</name>
</gene>
<keyword evidence="2" id="KW-0805">Transcription regulation</keyword>
<feature type="domain" description="HTH lysR-type" evidence="5">
    <location>
        <begin position="6"/>
        <end position="63"/>
    </location>
</feature>
<keyword evidence="4" id="KW-0804">Transcription</keyword>
<dbReference type="Pfam" id="PF00126">
    <property type="entry name" value="HTH_1"/>
    <property type="match status" value="1"/>
</dbReference>
<dbReference type="Gene3D" id="3.40.190.10">
    <property type="entry name" value="Periplasmic binding protein-like II"/>
    <property type="match status" value="2"/>
</dbReference>
<dbReference type="Gene3D" id="1.10.10.10">
    <property type="entry name" value="Winged helix-like DNA-binding domain superfamily/Winged helix DNA-binding domain"/>
    <property type="match status" value="1"/>
</dbReference>
<evidence type="ECO:0000256" key="4">
    <source>
        <dbReference type="ARBA" id="ARBA00023163"/>
    </source>
</evidence>
<dbReference type="PANTHER" id="PTHR30346:SF10">
    <property type="entry name" value="TRANSCRIPTIONAL REGULATOR OF OXIDATIVE STRESS OXYR"/>
    <property type="match status" value="1"/>
</dbReference>
<dbReference type="InterPro" id="IPR036390">
    <property type="entry name" value="WH_DNA-bd_sf"/>
</dbReference>
<evidence type="ECO:0000313" key="7">
    <source>
        <dbReference type="Proteomes" id="UP001595456"/>
    </source>
</evidence>
<sequence length="298" mass="33147">MSTYLPTIKQLQYLVALHEHEHFGRAADSCFVSQSTLSAGIRELESLLGVVLVERSRRVVRFTPLGNQVVAKAHRLLREAEELADLVQAAGKPLSGELRMSVIPTIAPFLLPRILPRLRRERPQLKLFLREETSEHAVESLHHGRADCVLLALPFATGEVEKEIIGDDPLYVAFPKDDPRDPPAEISPSMIDEGRLMLLEDGHCLKEHALAACNRPEMRASATMIGTSLHTLVQMVDNGLGLTMLPQMAIEAGILHETNVVARPLKGRHTSRQIALIWRTNSPRAEEFRLLAQELKAG</sequence>
<name>A0ABV7E5S9_9SPHN</name>
<protein>
    <submittedName>
        <fullName evidence="6">Hydrogen peroxide-inducible genes activator</fullName>
    </submittedName>
</protein>
<dbReference type="Proteomes" id="UP001595456">
    <property type="component" value="Unassembled WGS sequence"/>
</dbReference>
<dbReference type="PROSITE" id="PS50931">
    <property type="entry name" value="HTH_LYSR"/>
    <property type="match status" value="1"/>
</dbReference>
<evidence type="ECO:0000256" key="1">
    <source>
        <dbReference type="ARBA" id="ARBA00009437"/>
    </source>
</evidence>
<organism evidence="6 7">
    <name type="scientific">Alteraurantiacibacter palmitatis</name>
    <dbReference type="NCBI Taxonomy" id="2054628"/>
    <lineage>
        <taxon>Bacteria</taxon>
        <taxon>Pseudomonadati</taxon>
        <taxon>Pseudomonadota</taxon>
        <taxon>Alphaproteobacteria</taxon>
        <taxon>Sphingomonadales</taxon>
        <taxon>Erythrobacteraceae</taxon>
        <taxon>Alteraurantiacibacter</taxon>
    </lineage>
</organism>
<dbReference type="SUPFAM" id="SSF46785">
    <property type="entry name" value="Winged helix' DNA-binding domain"/>
    <property type="match status" value="1"/>
</dbReference>
<dbReference type="InterPro" id="IPR000847">
    <property type="entry name" value="LysR_HTH_N"/>
</dbReference>